<feature type="domain" description="YbaK/aminoacyl-tRNA synthetase-associated" evidence="1">
    <location>
        <begin position="23"/>
        <end position="143"/>
    </location>
</feature>
<evidence type="ECO:0000313" key="3">
    <source>
        <dbReference type="Proteomes" id="UP000198281"/>
    </source>
</evidence>
<protein>
    <submittedName>
        <fullName evidence="2">Ala-tRNA(Pro) deacylase</fullName>
    </submittedName>
</protein>
<keyword evidence="3" id="KW-1185">Reference proteome</keyword>
<evidence type="ECO:0000313" key="2">
    <source>
        <dbReference type="EMBL" id="SNS12621.1"/>
    </source>
</evidence>
<evidence type="ECO:0000259" key="1">
    <source>
        <dbReference type="Pfam" id="PF04073"/>
    </source>
</evidence>
<proteinExistence type="predicted"/>
<dbReference type="Gene3D" id="3.90.960.10">
    <property type="entry name" value="YbaK/aminoacyl-tRNA synthetase-associated domain"/>
    <property type="match status" value="1"/>
</dbReference>
<dbReference type="RefSeq" id="WP_089217944.1">
    <property type="nucleotide sequence ID" value="NZ_FZOS01000001.1"/>
</dbReference>
<dbReference type="CDD" id="cd04332">
    <property type="entry name" value="YbaK_like"/>
    <property type="match status" value="1"/>
</dbReference>
<dbReference type="Proteomes" id="UP000198281">
    <property type="component" value="Unassembled WGS sequence"/>
</dbReference>
<dbReference type="Pfam" id="PF04073">
    <property type="entry name" value="tRNA_edit"/>
    <property type="match status" value="1"/>
</dbReference>
<dbReference type="InterPro" id="IPR007214">
    <property type="entry name" value="YbaK/aa-tRNA-synth-assoc-dom"/>
</dbReference>
<dbReference type="InterPro" id="IPR036754">
    <property type="entry name" value="YbaK/aa-tRNA-synt-asso_dom_sf"/>
</dbReference>
<sequence length="155" mass="16809">MSIAPKLREYLDAQHADYDLVIHAPTSSARQSAAVSHIPAEQMAKAVLLDTYGDYLLAVLPADRRIQLADLRAELGQKPRLAGEEEVGMIFDDCAVGAIPALGSGYGVITIVDDCLESEAEVYIEAGDHASLVHMDQAEFARLTSTARHGRFSER</sequence>
<name>A0A239BYU8_9SPHN</name>
<accession>A0A239BYU8</accession>
<dbReference type="SUPFAM" id="SSF55826">
    <property type="entry name" value="YbaK/ProRS associated domain"/>
    <property type="match status" value="1"/>
</dbReference>
<dbReference type="GO" id="GO:0002161">
    <property type="term" value="F:aminoacyl-tRNA deacylase activity"/>
    <property type="evidence" value="ECO:0007669"/>
    <property type="project" value="InterPro"/>
</dbReference>
<dbReference type="OrthoDB" id="9786549at2"/>
<dbReference type="AlphaFoldDB" id="A0A239BYU8"/>
<reference evidence="3" key="1">
    <citation type="submission" date="2017-06" db="EMBL/GenBank/DDBJ databases">
        <authorList>
            <person name="Varghese N."/>
            <person name="Submissions S."/>
        </authorList>
    </citation>
    <scope>NUCLEOTIDE SEQUENCE [LARGE SCALE GENOMIC DNA]</scope>
    <source>
        <strain evidence="3">LNB2</strain>
    </source>
</reference>
<gene>
    <name evidence="2" type="ORF">SAMN06295912_101461</name>
</gene>
<organism evidence="2 3">
    <name type="scientific">Edaphosphingomonas laterariae</name>
    <dbReference type="NCBI Taxonomy" id="861865"/>
    <lineage>
        <taxon>Bacteria</taxon>
        <taxon>Pseudomonadati</taxon>
        <taxon>Pseudomonadota</taxon>
        <taxon>Alphaproteobacteria</taxon>
        <taxon>Sphingomonadales</taxon>
        <taxon>Rhizorhabdaceae</taxon>
        <taxon>Edaphosphingomonas</taxon>
    </lineage>
</organism>
<dbReference type="EMBL" id="FZOS01000001">
    <property type="protein sequence ID" value="SNS12621.1"/>
    <property type="molecule type" value="Genomic_DNA"/>
</dbReference>